<evidence type="ECO:0000256" key="1">
    <source>
        <dbReference type="SAM" id="MobiDB-lite"/>
    </source>
</evidence>
<name>A0ABS8ZVM4_9PSEU</name>
<protein>
    <submittedName>
        <fullName evidence="2">Uncharacterized protein</fullName>
    </submittedName>
</protein>
<sequence length="124" mass="13916">MYDCATVLLGRSTSEKSALFDAIPHRHTNRVAYDSRPVATPSSPRWRKPRTSHWCGTTQPINQIEERIDRERSVDLKPEFTSALVPPGGHAVFSFRVGYPTRAALRSPRRQAEEVSRGNAVGGW</sequence>
<evidence type="ECO:0000313" key="3">
    <source>
        <dbReference type="Proteomes" id="UP001521150"/>
    </source>
</evidence>
<reference evidence="2 3" key="1">
    <citation type="submission" date="2021-12" db="EMBL/GenBank/DDBJ databases">
        <title>Genome sequence of Kibdelosporangium philippinense ATCC 49844.</title>
        <authorList>
            <person name="Fedorov E.A."/>
            <person name="Omeragic M."/>
            <person name="Shalygina K.F."/>
            <person name="Maclea K.S."/>
        </authorList>
    </citation>
    <scope>NUCLEOTIDE SEQUENCE [LARGE SCALE GENOMIC DNA]</scope>
    <source>
        <strain evidence="2 3">ATCC 49844</strain>
    </source>
</reference>
<keyword evidence="3" id="KW-1185">Reference proteome</keyword>
<feature type="region of interest" description="Disordered" evidence="1">
    <location>
        <begin position="35"/>
        <end position="56"/>
    </location>
</feature>
<dbReference type="Gene3D" id="3.40.109.10">
    <property type="entry name" value="NADH Oxidase"/>
    <property type="match status" value="1"/>
</dbReference>
<comment type="caution">
    <text evidence="2">The sequence shown here is derived from an EMBL/GenBank/DDBJ whole genome shotgun (WGS) entry which is preliminary data.</text>
</comment>
<organism evidence="2 3">
    <name type="scientific">Kibdelosporangium philippinense</name>
    <dbReference type="NCBI Taxonomy" id="211113"/>
    <lineage>
        <taxon>Bacteria</taxon>
        <taxon>Bacillati</taxon>
        <taxon>Actinomycetota</taxon>
        <taxon>Actinomycetes</taxon>
        <taxon>Pseudonocardiales</taxon>
        <taxon>Pseudonocardiaceae</taxon>
        <taxon>Kibdelosporangium</taxon>
    </lineage>
</organism>
<gene>
    <name evidence="2" type="ORF">LWC34_52150</name>
</gene>
<dbReference type="Proteomes" id="UP001521150">
    <property type="component" value="Unassembled WGS sequence"/>
</dbReference>
<accession>A0ABS8ZVM4</accession>
<evidence type="ECO:0000313" key="2">
    <source>
        <dbReference type="EMBL" id="MCE7011308.1"/>
    </source>
</evidence>
<dbReference type="EMBL" id="JAJVCN010000004">
    <property type="protein sequence ID" value="MCE7011308.1"/>
    <property type="molecule type" value="Genomic_DNA"/>
</dbReference>
<dbReference type="RefSeq" id="WP_233733736.1">
    <property type="nucleotide sequence ID" value="NZ_JAJVCN010000004.1"/>
</dbReference>
<proteinExistence type="predicted"/>
<dbReference type="InterPro" id="IPR000415">
    <property type="entry name" value="Nitroreductase-like"/>
</dbReference>